<dbReference type="GO" id="GO:0051082">
    <property type="term" value="F:unfolded protein binding"/>
    <property type="evidence" value="ECO:0007669"/>
    <property type="project" value="InterPro"/>
</dbReference>
<dbReference type="Pfam" id="PF02556">
    <property type="entry name" value="SecB"/>
    <property type="match status" value="1"/>
</dbReference>
<name>A0A9Q5VCT7_PISSA</name>
<dbReference type="Proteomes" id="UP000422232">
    <property type="component" value="Chromosome"/>
</dbReference>
<dbReference type="SUPFAM" id="SSF54611">
    <property type="entry name" value="SecB-like"/>
    <property type="match status" value="1"/>
</dbReference>
<organism evidence="6 7">
    <name type="scientific">Piscirickettsia salmonis</name>
    <dbReference type="NCBI Taxonomy" id="1238"/>
    <lineage>
        <taxon>Bacteria</taxon>
        <taxon>Pseudomonadati</taxon>
        <taxon>Pseudomonadota</taxon>
        <taxon>Gammaproteobacteria</taxon>
        <taxon>Thiotrichales</taxon>
        <taxon>Piscirickettsiaceae</taxon>
        <taxon>Piscirickettsia</taxon>
    </lineage>
</organism>
<dbReference type="InterPro" id="IPR003708">
    <property type="entry name" value="SecB"/>
</dbReference>
<evidence type="ECO:0000256" key="5">
    <source>
        <dbReference type="HAMAP-Rule" id="MF_00821"/>
    </source>
</evidence>
<keyword evidence="3 5" id="KW-0653">Protein transport</keyword>
<keyword evidence="4 5" id="KW-0811">Translocation</keyword>
<dbReference type="GO" id="GO:0015031">
    <property type="term" value="P:protein transport"/>
    <property type="evidence" value="ECO:0007669"/>
    <property type="project" value="UniProtKB-UniRule"/>
</dbReference>
<dbReference type="RefSeq" id="WP_016210237.1">
    <property type="nucleotide sequence ID" value="NZ_CP012413.1"/>
</dbReference>
<gene>
    <name evidence="5 6" type="primary">secB</name>
    <name evidence="6" type="ORF">Psal009_00159</name>
</gene>
<evidence type="ECO:0000256" key="1">
    <source>
        <dbReference type="ARBA" id="ARBA00009990"/>
    </source>
</evidence>
<dbReference type="PRINTS" id="PR01594">
    <property type="entry name" value="SECBCHAPRONE"/>
</dbReference>
<dbReference type="NCBIfam" id="NF004393">
    <property type="entry name" value="PRK05751.1-4"/>
    <property type="match status" value="1"/>
</dbReference>
<keyword evidence="7" id="KW-1185">Reference proteome</keyword>
<comment type="function">
    <text evidence="5">One of the proteins required for the normal export of preproteins out of the cell cytoplasm. It is a molecular chaperone that binds to a subset of precursor proteins, maintaining them in a translocation-competent state. It also specifically binds to its receptor SecA.</text>
</comment>
<dbReference type="PANTHER" id="PTHR36918:SF1">
    <property type="entry name" value="PROTEIN-EXPORT PROTEIN SECB"/>
    <property type="match status" value="1"/>
</dbReference>
<comment type="similarity">
    <text evidence="1 5">Belongs to the SecB family.</text>
</comment>
<dbReference type="GO" id="GO:0006457">
    <property type="term" value="P:protein folding"/>
    <property type="evidence" value="ECO:0007669"/>
    <property type="project" value="UniProtKB-UniRule"/>
</dbReference>
<evidence type="ECO:0000256" key="4">
    <source>
        <dbReference type="ARBA" id="ARBA00023010"/>
    </source>
</evidence>
<reference evidence="6 7" key="1">
    <citation type="submission" date="2019-04" db="EMBL/GenBank/DDBJ databases">
        <title>Complete genome sequencing of Piscirickettsia salmonis strain Psal-009.</title>
        <authorList>
            <person name="Schober I."/>
            <person name="Bunk B."/>
            <person name="Sproer C."/>
            <person name="Carril G.P."/>
            <person name="Riedel T."/>
            <person name="Flores-Herrera P.A."/>
            <person name="Nourdin-Galindo G."/>
            <person name="Marshall S.H."/>
            <person name="Overmann J."/>
        </authorList>
    </citation>
    <scope>NUCLEOTIDE SEQUENCE [LARGE SCALE GENOMIC DNA]</scope>
    <source>
        <strain evidence="6 7">Psal-009</strain>
    </source>
</reference>
<dbReference type="NCBIfam" id="TIGR00809">
    <property type="entry name" value="secB"/>
    <property type="match status" value="1"/>
</dbReference>
<dbReference type="Gene3D" id="3.10.420.10">
    <property type="entry name" value="SecB-like"/>
    <property type="match status" value="1"/>
</dbReference>
<comment type="subcellular location">
    <subcellularLocation>
        <location evidence="5">Cytoplasm</location>
    </subcellularLocation>
</comment>
<evidence type="ECO:0000313" key="6">
    <source>
        <dbReference type="EMBL" id="QGO04299.1"/>
    </source>
</evidence>
<sequence length="164" mass="18290">MAEQQVVPGTENTEAEFAIQKVYTKDLSFEAPNTPAMFQKDWDPELNVELNTQANNLAEDTFEVILTVTATVKNDNETAFLAEVHQAGIFSIKNIPQDQLHHALGSFCPNILFPYARETVSDLVNRGGFPQLLLSPVNFDALYMQHLEEQQSQTKQAAGGEVQH</sequence>
<dbReference type="AlphaFoldDB" id="A0A9Q5VCT7"/>
<protein>
    <recommendedName>
        <fullName evidence="5">Protein-export protein SecB</fullName>
    </recommendedName>
</protein>
<evidence type="ECO:0000256" key="2">
    <source>
        <dbReference type="ARBA" id="ARBA00022448"/>
    </source>
</evidence>
<dbReference type="InterPro" id="IPR035958">
    <property type="entry name" value="SecB-like_sf"/>
</dbReference>
<dbReference type="GO" id="GO:0005737">
    <property type="term" value="C:cytoplasm"/>
    <property type="evidence" value="ECO:0007669"/>
    <property type="project" value="UniProtKB-SubCell"/>
</dbReference>
<keyword evidence="2 5" id="KW-0813">Transport</keyword>
<keyword evidence="5" id="KW-0143">Chaperone</keyword>
<dbReference type="EMBL" id="CP038908">
    <property type="protein sequence ID" value="QGO04299.1"/>
    <property type="molecule type" value="Genomic_DNA"/>
</dbReference>
<dbReference type="PANTHER" id="PTHR36918">
    <property type="match status" value="1"/>
</dbReference>
<dbReference type="HAMAP" id="MF_00821">
    <property type="entry name" value="SecB"/>
    <property type="match status" value="1"/>
</dbReference>
<accession>A0A9Q5VCT7</accession>
<dbReference type="GO" id="GO:0051262">
    <property type="term" value="P:protein tetramerization"/>
    <property type="evidence" value="ECO:0007669"/>
    <property type="project" value="InterPro"/>
</dbReference>
<dbReference type="NCBIfam" id="NF004392">
    <property type="entry name" value="PRK05751.1-3"/>
    <property type="match status" value="1"/>
</dbReference>
<evidence type="ECO:0000313" key="7">
    <source>
        <dbReference type="Proteomes" id="UP000422232"/>
    </source>
</evidence>
<evidence type="ECO:0000256" key="3">
    <source>
        <dbReference type="ARBA" id="ARBA00022927"/>
    </source>
</evidence>
<proteinExistence type="inferred from homology"/>
<dbReference type="GeneID" id="66739361"/>
<keyword evidence="5" id="KW-0963">Cytoplasm</keyword>
<comment type="subunit">
    <text evidence="5">Homotetramer, a dimer of dimers. One homotetramer interacts with 1 SecA dimer.</text>
</comment>